<keyword evidence="5 9" id="KW-0812">Transmembrane</keyword>
<dbReference type="HAMAP" id="MF_01148">
    <property type="entry name" value="Lnt"/>
    <property type="match status" value="1"/>
</dbReference>
<evidence type="ECO:0000256" key="1">
    <source>
        <dbReference type="ARBA" id="ARBA00004651"/>
    </source>
</evidence>
<dbReference type="NCBIfam" id="TIGR00546">
    <property type="entry name" value="lnt"/>
    <property type="match status" value="1"/>
</dbReference>
<feature type="transmembrane region" description="Helical" evidence="9">
    <location>
        <begin position="56"/>
        <end position="81"/>
    </location>
</feature>
<dbReference type="EMBL" id="JBHRSV010000016">
    <property type="protein sequence ID" value="MFC2926078.1"/>
    <property type="molecule type" value="Genomic_DNA"/>
</dbReference>
<name>A0ABV6ZXI0_9PROT</name>
<dbReference type="PANTHER" id="PTHR38686:SF1">
    <property type="entry name" value="APOLIPOPROTEIN N-ACYLTRANSFERASE"/>
    <property type="match status" value="1"/>
</dbReference>
<feature type="transmembrane region" description="Helical" evidence="9">
    <location>
        <begin position="12"/>
        <end position="44"/>
    </location>
</feature>
<evidence type="ECO:0000313" key="12">
    <source>
        <dbReference type="Proteomes" id="UP001595379"/>
    </source>
</evidence>
<evidence type="ECO:0000256" key="2">
    <source>
        <dbReference type="ARBA" id="ARBA00010065"/>
    </source>
</evidence>
<feature type="transmembrane region" description="Helical" evidence="9">
    <location>
        <begin position="193"/>
        <end position="212"/>
    </location>
</feature>
<comment type="pathway">
    <text evidence="9">Protein modification; lipoprotein biosynthesis (N-acyl transfer).</text>
</comment>
<dbReference type="CDD" id="cd07571">
    <property type="entry name" value="ALP_N-acyl_transferase"/>
    <property type="match status" value="1"/>
</dbReference>
<comment type="catalytic activity">
    <reaction evidence="9">
        <text>N-terminal S-1,2-diacyl-sn-glyceryl-L-cysteinyl-[lipoprotein] + a glycerophospholipid = N-acyl-S-1,2-diacyl-sn-glyceryl-L-cysteinyl-[lipoprotein] + a 2-acyl-sn-glycero-3-phospholipid + H(+)</text>
        <dbReference type="Rhea" id="RHEA:48228"/>
        <dbReference type="Rhea" id="RHEA-COMP:14681"/>
        <dbReference type="Rhea" id="RHEA-COMP:14684"/>
        <dbReference type="ChEBI" id="CHEBI:15378"/>
        <dbReference type="ChEBI" id="CHEBI:136912"/>
        <dbReference type="ChEBI" id="CHEBI:140656"/>
        <dbReference type="ChEBI" id="CHEBI:140657"/>
        <dbReference type="ChEBI" id="CHEBI:140660"/>
        <dbReference type="EC" id="2.3.1.269"/>
    </reaction>
</comment>
<dbReference type="InterPro" id="IPR045378">
    <property type="entry name" value="LNT_N"/>
</dbReference>
<feature type="transmembrane region" description="Helical" evidence="9">
    <location>
        <begin position="487"/>
        <end position="510"/>
    </location>
</feature>
<dbReference type="Gene3D" id="3.60.110.10">
    <property type="entry name" value="Carbon-nitrogen hydrolase"/>
    <property type="match status" value="1"/>
</dbReference>
<keyword evidence="6 9" id="KW-1133">Transmembrane helix</keyword>
<dbReference type="InterPro" id="IPR036526">
    <property type="entry name" value="C-N_Hydrolase_sf"/>
</dbReference>
<dbReference type="GO" id="GO:0016746">
    <property type="term" value="F:acyltransferase activity"/>
    <property type="evidence" value="ECO:0007669"/>
    <property type="project" value="UniProtKB-KW"/>
</dbReference>
<dbReference type="Proteomes" id="UP001595379">
    <property type="component" value="Unassembled WGS sequence"/>
</dbReference>
<dbReference type="InterPro" id="IPR003010">
    <property type="entry name" value="C-N_Hydrolase"/>
</dbReference>
<gene>
    <name evidence="9 11" type="primary">lnt</name>
    <name evidence="11" type="ORF">ACFOOR_08165</name>
</gene>
<evidence type="ECO:0000256" key="9">
    <source>
        <dbReference type="HAMAP-Rule" id="MF_01148"/>
    </source>
</evidence>
<feature type="transmembrane region" description="Helical" evidence="9">
    <location>
        <begin position="159"/>
        <end position="181"/>
    </location>
</feature>
<keyword evidence="8 9" id="KW-0012">Acyltransferase</keyword>
<feature type="transmembrane region" description="Helical" evidence="9">
    <location>
        <begin position="124"/>
        <end position="147"/>
    </location>
</feature>
<evidence type="ECO:0000256" key="8">
    <source>
        <dbReference type="ARBA" id="ARBA00023315"/>
    </source>
</evidence>
<reference evidence="12" key="1">
    <citation type="journal article" date="2019" name="Int. J. Syst. Evol. Microbiol.">
        <title>The Global Catalogue of Microorganisms (GCM) 10K type strain sequencing project: providing services to taxonomists for standard genome sequencing and annotation.</title>
        <authorList>
            <consortium name="The Broad Institute Genomics Platform"/>
            <consortium name="The Broad Institute Genome Sequencing Center for Infectious Disease"/>
            <person name="Wu L."/>
            <person name="Ma J."/>
        </authorList>
    </citation>
    <scope>NUCLEOTIDE SEQUENCE [LARGE SCALE GENOMIC DNA]</scope>
    <source>
        <strain evidence="12">KCTC 52487</strain>
    </source>
</reference>
<keyword evidence="12" id="KW-1185">Reference proteome</keyword>
<sequence length="523" mass="55681">MNALPPWRRRGVLFGLGAVSALAHAPVFFFPALVAGLTALLWALDGAARARRPMRAGFITAFVFALGYFAAGIFWIAFAFFSRGPAFAPFGPLAALGLAAILALFWGLAGAAQARLGGRGPARILFFAVLLFAAEWGRGHVLTGFPWNLPAYVWPGGGAVSQSAALIGAWGLSFLTLLGFLTPSLLAGRPVRAGRYAPLLVAVIVFAGLFAWGAQRLAAAAPGEPTGVRLRIVQVDIGQREKWQDGNQAMVRDRYLEATGAPGLESVTHVLWPEGALPLYLLEDGDTLAPLSRLLADGPTLIAGTPRRDTEAPGGTRYYNAIAAVSFPGGRPRLDGLYDKVRLVPFGEYIPFAGVFRSFGIASLSTMVEGYSPGEGAANIQLDNAPPFAPLVCYEIAYPLFTARGARRPAWIANLSNDAWFGPTAGPVQHLNIAQYRAIEEGLPIARTASGGWSGVIDALGRTNRLVRPGVEGAFDFDLPPARPPTLYSVTGNAAAFLFWACALAGFVVVRRRSIAKLLRRRS</sequence>
<dbReference type="Pfam" id="PF00795">
    <property type="entry name" value="CN_hydrolase"/>
    <property type="match status" value="1"/>
</dbReference>
<keyword evidence="4 9" id="KW-0808">Transferase</keyword>
<comment type="function">
    <text evidence="9">Catalyzes the phospholipid dependent N-acylation of the N-terminal cysteine of apolipoprotein, the last step in lipoprotein maturation.</text>
</comment>
<comment type="similarity">
    <text evidence="2 9">Belongs to the CN hydrolase family. Apolipoprotein N-acyltransferase subfamily.</text>
</comment>
<dbReference type="PROSITE" id="PS50263">
    <property type="entry name" value="CN_HYDROLASE"/>
    <property type="match status" value="1"/>
</dbReference>
<evidence type="ECO:0000256" key="5">
    <source>
        <dbReference type="ARBA" id="ARBA00022692"/>
    </source>
</evidence>
<comment type="caution">
    <text evidence="11">The sequence shown here is derived from an EMBL/GenBank/DDBJ whole genome shotgun (WGS) entry which is preliminary data.</text>
</comment>
<evidence type="ECO:0000256" key="4">
    <source>
        <dbReference type="ARBA" id="ARBA00022679"/>
    </source>
</evidence>
<dbReference type="PANTHER" id="PTHR38686">
    <property type="entry name" value="APOLIPOPROTEIN N-ACYLTRANSFERASE"/>
    <property type="match status" value="1"/>
</dbReference>
<evidence type="ECO:0000256" key="3">
    <source>
        <dbReference type="ARBA" id="ARBA00022475"/>
    </source>
</evidence>
<proteinExistence type="inferred from homology"/>
<feature type="transmembrane region" description="Helical" evidence="9">
    <location>
        <begin position="93"/>
        <end position="112"/>
    </location>
</feature>
<evidence type="ECO:0000256" key="7">
    <source>
        <dbReference type="ARBA" id="ARBA00023136"/>
    </source>
</evidence>
<dbReference type="Pfam" id="PF20154">
    <property type="entry name" value="LNT_N"/>
    <property type="match status" value="1"/>
</dbReference>
<keyword evidence="7 9" id="KW-0472">Membrane</keyword>
<evidence type="ECO:0000256" key="6">
    <source>
        <dbReference type="ARBA" id="ARBA00022989"/>
    </source>
</evidence>
<keyword evidence="3 9" id="KW-1003">Cell membrane</keyword>
<comment type="subcellular location">
    <subcellularLocation>
        <location evidence="1 9">Cell membrane</location>
        <topology evidence="1 9">Multi-pass membrane protein</topology>
    </subcellularLocation>
</comment>
<organism evidence="11 12">
    <name type="scientific">Hyphobacterium vulgare</name>
    <dbReference type="NCBI Taxonomy" id="1736751"/>
    <lineage>
        <taxon>Bacteria</taxon>
        <taxon>Pseudomonadati</taxon>
        <taxon>Pseudomonadota</taxon>
        <taxon>Alphaproteobacteria</taxon>
        <taxon>Maricaulales</taxon>
        <taxon>Maricaulaceae</taxon>
        <taxon>Hyphobacterium</taxon>
    </lineage>
</organism>
<protein>
    <recommendedName>
        <fullName evidence="9">Apolipoprotein N-acyltransferase</fullName>
        <shortName evidence="9">ALP N-acyltransferase</shortName>
        <ecNumber evidence="9">2.3.1.269</ecNumber>
    </recommendedName>
</protein>
<feature type="domain" description="CN hydrolase" evidence="10">
    <location>
        <begin position="233"/>
        <end position="486"/>
    </location>
</feature>
<dbReference type="EC" id="2.3.1.269" evidence="9"/>
<dbReference type="SUPFAM" id="SSF56317">
    <property type="entry name" value="Carbon-nitrogen hydrolase"/>
    <property type="match status" value="1"/>
</dbReference>
<accession>A0ABV6ZXI0</accession>
<dbReference type="InterPro" id="IPR004563">
    <property type="entry name" value="Apolipo_AcylTrfase"/>
</dbReference>
<evidence type="ECO:0000313" key="11">
    <source>
        <dbReference type="EMBL" id="MFC2926078.1"/>
    </source>
</evidence>
<evidence type="ECO:0000259" key="10">
    <source>
        <dbReference type="PROSITE" id="PS50263"/>
    </source>
</evidence>